<dbReference type="CDD" id="cd03143">
    <property type="entry name" value="A4_beta-galactosidase_middle_domain"/>
    <property type="match status" value="1"/>
</dbReference>
<evidence type="ECO:0000256" key="2">
    <source>
        <dbReference type="ARBA" id="ARBA00005940"/>
    </source>
</evidence>
<dbReference type="EC" id="3.2.1.23" evidence="3"/>
<dbReference type="InterPro" id="IPR003476">
    <property type="entry name" value="Glyco_hydro_42"/>
</dbReference>
<keyword evidence="11" id="KW-1185">Reference proteome</keyword>
<evidence type="ECO:0000259" key="8">
    <source>
        <dbReference type="Pfam" id="PF02449"/>
    </source>
</evidence>
<dbReference type="InterPro" id="IPR029062">
    <property type="entry name" value="Class_I_gatase-like"/>
</dbReference>
<comment type="caution">
    <text evidence="10">The sequence shown here is derived from an EMBL/GenBank/DDBJ whole genome shotgun (WGS) entry which is preliminary data.</text>
</comment>
<sequence>MRQMRDAGLTLIRVGESVWSTWEPRDGEFDLDWLEPVLDAAHANGIDVILGTPTYALPMWLAKKYPEINGDSATGQPIGWGARQEMDFTHPAFRTHAGRVIREVVGRYAGHPSIVGYQVDNEPGLRHLFNEGIFAAFKVWLQARYGDVQTLNEEWGLVYWSHRLTSWDELWRPDSNFQPQYHLAWRRFQASLVDDYIAWQADLVREIVAEATPASAGRKPFVTTCIAYEQAGVEDASLSRALDVASCNVYYTVQDGLAHPSDAEPHARLDRQRHLGSVRTRGPRMVVEADRVLGDGDDRGRHRPVGLQPAALRRAGCARWPGRSSHAARRRSSIGTGTPCITAPRRTGLAWCRTTASPGASTPRWRRSARTLKAWVGCSRARRPMPTSPSCTRPMRSGHCRRSRLVSRSGMRAWGRTRMRTASLALPFYRAAFDAGLQVNLVRPEQVVGADAVFGSASEFAAVRPVLVVAADFTASDAMLDWLGDYARAGGHLVLGPRAAYGDEEARARLDVKPARLATLAGVSYQEFQSLASPVGLVADGGPLAVGAGGAGGAGTHWAEYLRPEGAEVLARYDHPHLEGYAAITTMPVGEGRITVAGTVPDQATAAALMGWAAGSPVAGAWEGVPESVRVTSSSLADGRRAWFLHHWAWGSASVTVPLDVVDAVTGEAVAAGGSIELGDWDVRVVVSGA</sequence>
<dbReference type="InterPro" id="IPR017853">
    <property type="entry name" value="GH"/>
</dbReference>
<name>A0ABQ6IHZ2_9MICO</name>
<keyword evidence="5" id="KW-0378">Hydrolase</keyword>
<proteinExistence type="inferred from homology"/>
<dbReference type="PANTHER" id="PTHR36447">
    <property type="entry name" value="BETA-GALACTOSIDASE GANA"/>
    <property type="match status" value="1"/>
</dbReference>
<dbReference type="Gene3D" id="3.20.20.80">
    <property type="entry name" value="Glycosidases"/>
    <property type="match status" value="1"/>
</dbReference>
<dbReference type="PANTHER" id="PTHR36447:SF2">
    <property type="entry name" value="BETA-GALACTOSIDASE YESZ"/>
    <property type="match status" value="1"/>
</dbReference>
<dbReference type="SUPFAM" id="SSF52317">
    <property type="entry name" value="Class I glutamine amidotransferase-like"/>
    <property type="match status" value="1"/>
</dbReference>
<keyword evidence="6" id="KW-0862">Zinc</keyword>
<accession>A0ABQ6IHZ2</accession>
<evidence type="ECO:0000313" key="11">
    <source>
        <dbReference type="Proteomes" id="UP001157125"/>
    </source>
</evidence>
<dbReference type="Gene3D" id="3.40.50.880">
    <property type="match status" value="1"/>
</dbReference>
<comment type="similarity">
    <text evidence="2">Belongs to the glycosyl hydrolase 42 family.</text>
</comment>
<dbReference type="EMBL" id="BSUN01000001">
    <property type="protein sequence ID" value="GMA36930.1"/>
    <property type="molecule type" value="Genomic_DNA"/>
</dbReference>
<evidence type="ECO:0000256" key="1">
    <source>
        <dbReference type="ARBA" id="ARBA00001412"/>
    </source>
</evidence>
<dbReference type="SUPFAM" id="SSF51445">
    <property type="entry name" value="(Trans)glycosidases"/>
    <property type="match status" value="1"/>
</dbReference>
<dbReference type="InterPro" id="IPR013738">
    <property type="entry name" value="Beta_galactosidase_Trimer"/>
</dbReference>
<dbReference type="Pfam" id="PF08532">
    <property type="entry name" value="Glyco_hydro_42M"/>
    <property type="match status" value="1"/>
</dbReference>
<feature type="domain" description="Beta-galactosidase trimerisation" evidence="9">
    <location>
        <begin position="419"/>
        <end position="611"/>
    </location>
</feature>
<evidence type="ECO:0000256" key="4">
    <source>
        <dbReference type="ARBA" id="ARBA00022723"/>
    </source>
</evidence>
<protein>
    <recommendedName>
        <fullName evidence="3">beta-galactosidase</fullName>
        <ecNumber evidence="3">3.2.1.23</ecNumber>
    </recommendedName>
</protein>
<organism evidence="10 11">
    <name type="scientific">Demequina litorisediminis</name>
    <dbReference type="NCBI Taxonomy" id="1849022"/>
    <lineage>
        <taxon>Bacteria</taxon>
        <taxon>Bacillati</taxon>
        <taxon>Actinomycetota</taxon>
        <taxon>Actinomycetes</taxon>
        <taxon>Micrococcales</taxon>
        <taxon>Demequinaceae</taxon>
        <taxon>Demequina</taxon>
    </lineage>
</organism>
<dbReference type="Pfam" id="PF02449">
    <property type="entry name" value="Glyco_hydro_42"/>
    <property type="match status" value="1"/>
</dbReference>
<reference evidence="11" key="1">
    <citation type="journal article" date="2019" name="Int. J. Syst. Evol. Microbiol.">
        <title>The Global Catalogue of Microorganisms (GCM) 10K type strain sequencing project: providing services to taxonomists for standard genome sequencing and annotation.</title>
        <authorList>
            <consortium name="The Broad Institute Genomics Platform"/>
            <consortium name="The Broad Institute Genome Sequencing Center for Infectious Disease"/>
            <person name="Wu L."/>
            <person name="Ma J."/>
        </authorList>
    </citation>
    <scope>NUCLEOTIDE SEQUENCE [LARGE SCALE GENOMIC DNA]</scope>
    <source>
        <strain evidence="11">NBRC 112299</strain>
    </source>
</reference>
<evidence type="ECO:0000256" key="6">
    <source>
        <dbReference type="ARBA" id="ARBA00022833"/>
    </source>
</evidence>
<evidence type="ECO:0000256" key="3">
    <source>
        <dbReference type="ARBA" id="ARBA00012756"/>
    </source>
</evidence>
<feature type="domain" description="Glycoside hydrolase family 42 N-terminal" evidence="8">
    <location>
        <begin position="1"/>
        <end position="259"/>
    </location>
</feature>
<evidence type="ECO:0000313" key="10">
    <source>
        <dbReference type="EMBL" id="GMA36930.1"/>
    </source>
</evidence>
<evidence type="ECO:0000256" key="5">
    <source>
        <dbReference type="ARBA" id="ARBA00022801"/>
    </source>
</evidence>
<comment type="catalytic activity">
    <reaction evidence="1">
        <text>Hydrolysis of terminal non-reducing beta-D-galactose residues in beta-D-galactosides.</text>
        <dbReference type="EC" id="3.2.1.23"/>
    </reaction>
</comment>
<gene>
    <name evidence="10" type="ORF">GCM10025876_31340</name>
</gene>
<keyword evidence="7" id="KW-0326">Glycosidase</keyword>
<dbReference type="InterPro" id="IPR013529">
    <property type="entry name" value="Glyco_hydro_42_N"/>
</dbReference>
<dbReference type="Proteomes" id="UP001157125">
    <property type="component" value="Unassembled WGS sequence"/>
</dbReference>
<evidence type="ECO:0000256" key="7">
    <source>
        <dbReference type="ARBA" id="ARBA00023295"/>
    </source>
</evidence>
<keyword evidence="4" id="KW-0479">Metal-binding</keyword>
<evidence type="ECO:0000259" key="9">
    <source>
        <dbReference type="Pfam" id="PF08532"/>
    </source>
</evidence>